<dbReference type="Pfam" id="PF13671">
    <property type="entry name" value="AAA_33"/>
    <property type="match status" value="1"/>
</dbReference>
<sequence>MIRKPTLYLMCGLPGSGKTTLAKRLEQDAPALRLTPDEWMIPLYGEGIGEPDTIVRWNDAHDRVERIQWQIAERALQLGMNVVLDFGVWSREEREDFRTRAAGVGARSELILLDEPLDVLKTRVKARNSATGEAAYPISEAELERWHAVFQPPSRDELEPRE</sequence>
<organism evidence="1 2">
    <name type="scientific">Fimbriimonas ginsengisoli Gsoil 348</name>
    <dbReference type="NCBI Taxonomy" id="661478"/>
    <lineage>
        <taxon>Bacteria</taxon>
        <taxon>Bacillati</taxon>
        <taxon>Armatimonadota</taxon>
        <taxon>Fimbriimonadia</taxon>
        <taxon>Fimbriimonadales</taxon>
        <taxon>Fimbriimonadaceae</taxon>
        <taxon>Fimbriimonas</taxon>
    </lineage>
</organism>
<dbReference type="PANTHER" id="PTHR37807:SF3">
    <property type="entry name" value="OS07G0160300 PROTEIN"/>
    <property type="match status" value="1"/>
</dbReference>
<dbReference type="Proteomes" id="UP000027982">
    <property type="component" value="Chromosome"/>
</dbReference>
<dbReference type="STRING" id="661478.OP10G_1208"/>
<dbReference type="KEGG" id="fgi:OP10G_1208"/>
<evidence type="ECO:0000313" key="2">
    <source>
        <dbReference type="Proteomes" id="UP000027982"/>
    </source>
</evidence>
<dbReference type="eggNOG" id="COG0645">
    <property type="taxonomic scope" value="Bacteria"/>
</dbReference>
<reference evidence="1 2" key="1">
    <citation type="journal article" date="2014" name="PLoS ONE">
        <title>The first complete genome sequence of the class fimbriimonadia in the phylum armatimonadetes.</title>
        <authorList>
            <person name="Hu Z.Y."/>
            <person name="Wang Y.Z."/>
            <person name="Im W.T."/>
            <person name="Wang S.Y."/>
            <person name="Zhao G.P."/>
            <person name="Zheng H.J."/>
            <person name="Quan Z.X."/>
        </authorList>
    </citation>
    <scope>NUCLEOTIDE SEQUENCE [LARGE SCALE GENOMIC DNA]</scope>
    <source>
        <strain evidence="1">Gsoil 348</strain>
    </source>
</reference>
<dbReference type="RefSeq" id="WP_025226797.1">
    <property type="nucleotide sequence ID" value="NZ_CP007139.1"/>
</dbReference>
<dbReference type="InterPro" id="IPR027417">
    <property type="entry name" value="P-loop_NTPase"/>
</dbReference>
<dbReference type="AlphaFoldDB" id="A0A068NMA9"/>
<dbReference type="Gene3D" id="3.40.50.300">
    <property type="entry name" value="P-loop containing nucleotide triphosphate hydrolases"/>
    <property type="match status" value="1"/>
</dbReference>
<dbReference type="HOGENOM" id="CLU_105030_2_0_0"/>
<keyword evidence="2" id="KW-1185">Reference proteome</keyword>
<proteinExistence type="predicted"/>
<name>A0A068NMA9_FIMGI</name>
<evidence type="ECO:0008006" key="3">
    <source>
        <dbReference type="Google" id="ProtNLM"/>
    </source>
</evidence>
<dbReference type="PANTHER" id="PTHR37807">
    <property type="entry name" value="OS07G0160300 PROTEIN"/>
    <property type="match status" value="1"/>
</dbReference>
<evidence type="ECO:0000313" key="1">
    <source>
        <dbReference type="EMBL" id="AIE84576.1"/>
    </source>
</evidence>
<dbReference type="EMBL" id="CP007139">
    <property type="protein sequence ID" value="AIE84576.1"/>
    <property type="molecule type" value="Genomic_DNA"/>
</dbReference>
<accession>A0A068NMA9</accession>
<dbReference type="OrthoDB" id="2639622at2"/>
<dbReference type="SUPFAM" id="SSF52540">
    <property type="entry name" value="P-loop containing nucleoside triphosphate hydrolases"/>
    <property type="match status" value="1"/>
</dbReference>
<gene>
    <name evidence="1" type="ORF">OP10G_1208</name>
</gene>
<protein>
    <recommendedName>
        <fullName evidence="3">ATP-binding protein</fullName>
    </recommendedName>
</protein>